<name>A0A7X0V9X5_9ACTN</name>
<dbReference type="SUPFAM" id="SSF53448">
    <property type="entry name" value="Nucleotide-diphospho-sugar transferases"/>
    <property type="match status" value="1"/>
</dbReference>
<reference evidence="3 4" key="1">
    <citation type="submission" date="2020-08" db="EMBL/GenBank/DDBJ databases">
        <authorList>
            <person name="Seo M.-J."/>
        </authorList>
    </citation>
    <scope>NUCLEOTIDE SEQUENCE [LARGE SCALE GENOMIC DNA]</scope>
    <source>
        <strain evidence="3 4">KIGAM211</strain>
    </source>
</reference>
<feature type="domain" description="Glycosyltransferase 2-like" evidence="2">
    <location>
        <begin position="6"/>
        <end position="130"/>
    </location>
</feature>
<keyword evidence="4" id="KW-1185">Reference proteome</keyword>
<dbReference type="AlphaFoldDB" id="A0A7X0V9X5"/>
<dbReference type="InterPro" id="IPR050256">
    <property type="entry name" value="Glycosyltransferase_2"/>
</dbReference>
<sequence length="228" mass="24016">MDGSACVIVPVLNEAAVLGPVLEHLLLSFDHVVCVDDGSTDGSAGIAAAAGAVVLRHAVNLGQGAALQTGFEYALTHTTCSHVVTFDADGQHDPADATAMLALARTSDVDVVLGTRHGSRPAGQPRVRRLVLGAALRFTRWTTGLAVSDTHNGLRVLNRRAVRLVALEQRGMAHASELLAAVARHELTWAEHPVSIAYTPYSLGKGQHGLNAVNVLYDLGSARLRAWS</sequence>
<gene>
    <name evidence="3" type="ORF">H5V45_03735</name>
</gene>
<dbReference type="CDD" id="cd04179">
    <property type="entry name" value="DPM_DPG-synthase_like"/>
    <property type="match status" value="1"/>
</dbReference>
<organism evidence="3 4">
    <name type="scientific">Nocardioides luti</name>
    <dbReference type="NCBI Taxonomy" id="2761101"/>
    <lineage>
        <taxon>Bacteria</taxon>
        <taxon>Bacillati</taxon>
        <taxon>Actinomycetota</taxon>
        <taxon>Actinomycetes</taxon>
        <taxon>Propionibacteriales</taxon>
        <taxon>Nocardioidaceae</taxon>
        <taxon>Nocardioides</taxon>
    </lineage>
</organism>
<protein>
    <submittedName>
        <fullName evidence="3">Glycosyltransferase family 2 protein</fullName>
    </submittedName>
</protein>
<dbReference type="Proteomes" id="UP000523955">
    <property type="component" value="Unassembled WGS sequence"/>
</dbReference>
<accession>A0A7X0V9X5</accession>
<dbReference type="InterPro" id="IPR001173">
    <property type="entry name" value="Glyco_trans_2-like"/>
</dbReference>
<keyword evidence="3" id="KW-0808">Transferase</keyword>
<comment type="similarity">
    <text evidence="1">Belongs to the glycosyltransferase 2 family.</text>
</comment>
<evidence type="ECO:0000259" key="2">
    <source>
        <dbReference type="Pfam" id="PF00535"/>
    </source>
</evidence>
<evidence type="ECO:0000313" key="4">
    <source>
        <dbReference type="Proteomes" id="UP000523955"/>
    </source>
</evidence>
<dbReference type="Gene3D" id="3.90.550.10">
    <property type="entry name" value="Spore Coat Polysaccharide Biosynthesis Protein SpsA, Chain A"/>
    <property type="match status" value="1"/>
</dbReference>
<dbReference type="PANTHER" id="PTHR48090:SF7">
    <property type="entry name" value="RFBJ PROTEIN"/>
    <property type="match status" value="1"/>
</dbReference>
<dbReference type="EMBL" id="JACKXE010000001">
    <property type="protein sequence ID" value="MBB6626427.1"/>
    <property type="molecule type" value="Genomic_DNA"/>
</dbReference>
<dbReference type="PANTHER" id="PTHR48090">
    <property type="entry name" value="UNDECAPRENYL-PHOSPHATE 4-DEOXY-4-FORMAMIDO-L-ARABINOSE TRANSFERASE-RELATED"/>
    <property type="match status" value="1"/>
</dbReference>
<dbReference type="InterPro" id="IPR029044">
    <property type="entry name" value="Nucleotide-diphossugar_trans"/>
</dbReference>
<evidence type="ECO:0000313" key="3">
    <source>
        <dbReference type="EMBL" id="MBB6626427.1"/>
    </source>
</evidence>
<dbReference type="RefSeq" id="WP_185251706.1">
    <property type="nucleotide sequence ID" value="NZ_JACKXE010000001.1"/>
</dbReference>
<dbReference type="GO" id="GO:0016740">
    <property type="term" value="F:transferase activity"/>
    <property type="evidence" value="ECO:0007669"/>
    <property type="project" value="UniProtKB-KW"/>
</dbReference>
<dbReference type="Pfam" id="PF00535">
    <property type="entry name" value="Glycos_transf_2"/>
    <property type="match status" value="1"/>
</dbReference>
<evidence type="ECO:0000256" key="1">
    <source>
        <dbReference type="ARBA" id="ARBA00006739"/>
    </source>
</evidence>
<comment type="caution">
    <text evidence="3">The sequence shown here is derived from an EMBL/GenBank/DDBJ whole genome shotgun (WGS) entry which is preliminary data.</text>
</comment>
<proteinExistence type="inferred from homology"/>